<accession>A0A9P0G713</accession>
<name>A0A9P0G713_9CUCU</name>
<gene>
    <name evidence="1" type="ORF">PSYICH_LOCUS5549</name>
</gene>
<protein>
    <submittedName>
        <fullName evidence="1">Uncharacterized protein</fullName>
    </submittedName>
</protein>
<reference evidence="1" key="1">
    <citation type="submission" date="2022-01" db="EMBL/GenBank/DDBJ databases">
        <authorList>
            <person name="King R."/>
        </authorList>
    </citation>
    <scope>NUCLEOTIDE SEQUENCE</scope>
</reference>
<dbReference type="AlphaFoldDB" id="A0A9P0G713"/>
<proteinExistence type="predicted"/>
<dbReference type="EMBL" id="OV651829">
    <property type="protein sequence ID" value="CAH1104494.1"/>
    <property type="molecule type" value="Genomic_DNA"/>
</dbReference>
<sequence length="163" mass="18386">MEEGISERRRKYGAKIYRELTETEKRAKYDLSTITDEQIEELMNSIPNSDDASVYEDDDDSIADPKYDYKTDVLTSENDEIISKCLGENISDLELAENLPLELSNLTNVSEYLLDVLEPKTSTSEMATTSALPDVTAETSTPEVSTTEPVTVYSWLFVDCINF</sequence>
<keyword evidence="2" id="KW-1185">Reference proteome</keyword>
<organism evidence="1 2">
    <name type="scientific">Psylliodes chrysocephalus</name>
    <dbReference type="NCBI Taxonomy" id="3402493"/>
    <lineage>
        <taxon>Eukaryota</taxon>
        <taxon>Metazoa</taxon>
        <taxon>Ecdysozoa</taxon>
        <taxon>Arthropoda</taxon>
        <taxon>Hexapoda</taxon>
        <taxon>Insecta</taxon>
        <taxon>Pterygota</taxon>
        <taxon>Neoptera</taxon>
        <taxon>Endopterygota</taxon>
        <taxon>Coleoptera</taxon>
        <taxon>Polyphaga</taxon>
        <taxon>Cucujiformia</taxon>
        <taxon>Chrysomeloidea</taxon>
        <taxon>Chrysomelidae</taxon>
        <taxon>Galerucinae</taxon>
        <taxon>Alticini</taxon>
        <taxon>Psylliodes</taxon>
    </lineage>
</organism>
<evidence type="ECO:0000313" key="2">
    <source>
        <dbReference type="Proteomes" id="UP001153636"/>
    </source>
</evidence>
<evidence type="ECO:0000313" key="1">
    <source>
        <dbReference type="EMBL" id="CAH1104494.1"/>
    </source>
</evidence>
<dbReference type="Proteomes" id="UP001153636">
    <property type="component" value="Chromosome 17"/>
</dbReference>